<dbReference type="Gene3D" id="3.30.200.20">
    <property type="entry name" value="Phosphorylase Kinase, domain 1"/>
    <property type="match status" value="1"/>
</dbReference>
<dbReference type="WBParaSite" id="jg12021">
    <property type="protein sequence ID" value="jg12021"/>
    <property type="gene ID" value="jg12021"/>
</dbReference>
<evidence type="ECO:0000256" key="1">
    <source>
        <dbReference type="PROSITE-ProRule" id="PRU10141"/>
    </source>
</evidence>
<evidence type="ECO:0000256" key="2">
    <source>
        <dbReference type="SAM" id="MobiDB-lite"/>
    </source>
</evidence>
<evidence type="ECO:0000313" key="3">
    <source>
        <dbReference type="Proteomes" id="UP000887574"/>
    </source>
</evidence>
<feature type="binding site" evidence="1">
    <location>
        <position position="120"/>
    </location>
    <ligand>
        <name>ATP</name>
        <dbReference type="ChEBI" id="CHEBI:30616"/>
    </ligand>
</feature>
<accession>A0A915CTN6</accession>
<sequence length="144" mass="15950">MMGMFYDRRNSEAGNSPSQKSNLSNTHGAMPSTCASAGSISMDASKIAQNICLPDQHPHPEQEEQPALDYIYSEKRVCFSGHQHYYEYLDTPASLVGHGSYGTVFKGLDHQTNDIVAVKKMARINVKPDELETMKRVSNPTLSL</sequence>
<keyword evidence="3" id="KW-1185">Reference proteome</keyword>
<keyword evidence="1" id="KW-0067">ATP-binding</keyword>
<feature type="compositionally biased region" description="Polar residues" evidence="2">
    <location>
        <begin position="12"/>
        <end position="37"/>
    </location>
</feature>
<protein>
    <submittedName>
        <fullName evidence="4">Protein kinase domain-containing protein</fullName>
    </submittedName>
</protein>
<organism evidence="3 4">
    <name type="scientific">Ditylenchus dipsaci</name>
    <dbReference type="NCBI Taxonomy" id="166011"/>
    <lineage>
        <taxon>Eukaryota</taxon>
        <taxon>Metazoa</taxon>
        <taxon>Ecdysozoa</taxon>
        <taxon>Nematoda</taxon>
        <taxon>Chromadorea</taxon>
        <taxon>Rhabditida</taxon>
        <taxon>Tylenchina</taxon>
        <taxon>Tylenchomorpha</taxon>
        <taxon>Sphaerularioidea</taxon>
        <taxon>Anguinidae</taxon>
        <taxon>Anguininae</taxon>
        <taxon>Ditylenchus</taxon>
    </lineage>
</organism>
<dbReference type="InterPro" id="IPR017441">
    <property type="entry name" value="Protein_kinase_ATP_BS"/>
</dbReference>
<dbReference type="PROSITE" id="PS00107">
    <property type="entry name" value="PROTEIN_KINASE_ATP"/>
    <property type="match status" value="1"/>
</dbReference>
<dbReference type="GO" id="GO:0005524">
    <property type="term" value="F:ATP binding"/>
    <property type="evidence" value="ECO:0007669"/>
    <property type="project" value="UniProtKB-UniRule"/>
</dbReference>
<feature type="compositionally biased region" description="Basic and acidic residues" evidence="2">
    <location>
        <begin position="1"/>
        <end position="11"/>
    </location>
</feature>
<keyword evidence="1" id="KW-0547">Nucleotide-binding</keyword>
<dbReference type="AlphaFoldDB" id="A0A915CTN6"/>
<proteinExistence type="predicted"/>
<dbReference type="SUPFAM" id="SSF56112">
    <property type="entry name" value="Protein kinase-like (PK-like)"/>
    <property type="match status" value="1"/>
</dbReference>
<reference evidence="4" key="1">
    <citation type="submission" date="2022-11" db="UniProtKB">
        <authorList>
            <consortium name="WormBaseParasite"/>
        </authorList>
    </citation>
    <scope>IDENTIFICATION</scope>
</reference>
<dbReference type="InterPro" id="IPR011009">
    <property type="entry name" value="Kinase-like_dom_sf"/>
</dbReference>
<dbReference type="Proteomes" id="UP000887574">
    <property type="component" value="Unplaced"/>
</dbReference>
<feature type="region of interest" description="Disordered" evidence="2">
    <location>
        <begin position="1"/>
        <end position="37"/>
    </location>
</feature>
<evidence type="ECO:0000313" key="4">
    <source>
        <dbReference type="WBParaSite" id="jg12021"/>
    </source>
</evidence>
<name>A0A915CTN6_9BILA</name>